<reference evidence="4" key="1">
    <citation type="submission" date="2017-02" db="EMBL/GenBank/DDBJ databases">
        <authorList>
            <person name="Varghese N."/>
            <person name="Submissions S."/>
        </authorList>
    </citation>
    <scope>NUCLEOTIDE SEQUENCE [LARGE SCALE GENOMIC DNA]</scope>
    <source>
        <strain evidence="4">SM117</strain>
    </source>
</reference>
<dbReference type="PANTHER" id="PTHR43708:SF3">
    <property type="entry name" value="OXIDOREDUCTASE"/>
    <property type="match status" value="1"/>
</dbReference>
<sequence>MIRKIRMAMIGGGNLDSIGPMHALGAQLSGSIELVAGVFSRNNDKNLQAAARYGVDPDRCYSTPEAFFAAEHPRDDRIDFVTIATTNQSHFTIAVEALATGMHIFSDKPPTATLAQALALQQRLEGSNCLYALAFVNTGQAMLREARARVSAGQIGKVRRVVVTYAQDWLAFPVERSGHAGAAWRTDPNQSGVGGCSADIGIHAFNLAEFVSGQTVTEICAATSSLVDGRQLDDDCNALLRFDNGASGVLATSQVAFGDRNTIAIAVYGDAGAISWSNERADELRLVCRHEMQIIQRHCGEKLTEMTLSRRFGNEMIAGFTALYMDFARAIRGETRLIDRELPGILAGVRAMRFIEGAVNNSARHQGWQRIV</sequence>
<dbReference type="Gene3D" id="3.30.360.10">
    <property type="entry name" value="Dihydrodipicolinate Reductase, domain 2"/>
    <property type="match status" value="1"/>
</dbReference>
<dbReference type="Gene3D" id="3.40.50.720">
    <property type="entry name" value="NAD(P)-binding Rossmann-like Domain"/>
    <property type="match status" value="1"/>
</dbReference>
<gene>
    <name evidence="3" type="ORF">SAMN06295987_10972</name>
</gene>
<feature type="domain" description="Gfo/Idh/MocA-like oxidoreductase N-terminal" evidence="1">
    <location>
        <begin position="5"/>
        <end position="133"/>
    </location>
</feature>
<dbReference type="Pfam" id="PF01408">
    <property type="entry name" value="GFO_IDH_MocA"/>
    <property type="match status" value="1"/>
</dbReference>
<proteinExistence type="predicted"/>
<dbReference type="SUPFAM" id="SSF51735">
    <property type="entry name" value="NAD(P)-binding Rossmann-fold domains"/>
    <property type="match status" value="1"/>
</dbReference>
<dbReference type="SUPFAM" id="SSF55347">
    <property type="entry name" value="Glyceraldehyde-3-phosphate dehydrogenase-like, C-terminal domain"/>
    <property type="match status" value="1"/>
</dbReference>
<feature type="domain" description="GFO/IDH/MocA-like oxidoreductase" evidence="2">
    <location>
        <begin position="144"/>
        <end position="274"/>
    </location>
</feature>
<accession>A0A1U6ILZ7</accession>
<dbReference type="InterPro" id="IPR036291">
    <property type="entry name" value="NAD(P)-bd_dom_sf"/>
</dbReference>
<name>A0A1U6ILZ7_9SPHN</name>
<dbReference type="Pfam" id="PF22725">
    <property type="entry name" value="GFO_IDH_MocA_C3"/>
    <property type="match status" value="1"/>
</dbReference>
<dbReference type="GO" id="GO:0000166">
    <property type="term" value="F:nucleotide binding"/>
    <property type="evidence" value="ECO:0007669"/>
    <property type="project" value="InterPro"/>
</dbReference>
<dbReference type="EMBL" id="FVZE01000009">
    <property type="protein sequence ID" value="SLK09030.1"/>
    <property type="molecule type" value="Genomic_DNA"/>
</dbReference>
<dbReference type="RefSeq" id="WP_079731639.1">
    <property type="nucleotide sequence ID" value="NZ_FVZE01000009.1"/>
</dbReference>
<evidence type="ECO:0000259" key="1">
    <source>
        <dbReference type="Pfam" id="PF01408"/>
    </source>
</evidence>
<dbReference type="AlphaFoldDB" id="A0A1U6ILZ7"/>
<dbReference type="STRING" id="428990.SAMN06295987_10972"/>
<keyword evidence="4" id="KW-1185">Reference proteome</keyword>
<evidence type="ECO:0000313" key="4">
    <source>
        <dbReference type="Proteomes" id="UP000190989"/>
    </source>
</evidence>
<dbReference type="InterPro" id="IPR055170">
    <property type="entry name" value="GFO_IDH_MocA-like_dom"/>
</dbReference>
<dbReference type="PANTHER" id="PTHR43708">
    <property type="entry name" value="CONSERVED EXPRESSED OXIDOREDUCTASE (EUROFUNG)"/>
    <property type="match status" value="1"/>
</dbReference>
<dbReference type="Proteomes" id="UP000190989">
    <property type="component" value="Unassembled WGS sequence"/>
</dbReference>
<organism evidence="3 4">
    <name type="scientific">Novosphingobium mathurense</name>
    <dbReference type="NCBI Taxonomy" id="428990"/>
    <lineage>
        <taxon>Bacteria</taxon>
        <taxon>Pseudomonadati</taxon>
        <taxon>Pseudomonadota</taxon>
        <taxon>Alphaproteobacteria</taxon>
        <taxon>Sphingomonadales</taxon>
        <taxon>Sphingomonadaceae</taxon>
        <taxon>Novosphingobium</taxon>
    </lineage>
</organism>
<protein>
    <submittedName>
        <fullName evidence="3">Predicted dehydrogenase</fullName>
    </submittedName>
</protein>
<dbReference type="InterPro" id="IPR051317">
    <property type="entry name" value="Gfo/Idh/MocA_oxidoreduct"/>
</dbReference>
<evidence type="ECO:0000259" key="2">
    <source>
        <dbReference type="Pfam" id="PF22725"/>
    </source>
</evidence>
<dbReference type="InterPro" id="IPR000683">
    <property type="entry name" value="Gfo/Idh/MocA-like_OxRdtase_N"/>
</dbReference>
<evidence type="ECO:0000313" key="3">
    <source>
        <dbReference type="EMBL" id="SLK09030.1"/>
    </source>
</evidence>